<evidence type="ECO:0000256" key="4">
    <source>
        <dbReference type="ARBA" id="ARBA00022801"/>
    </source>
</evidence>
<feature type="domain" description="Peptidase M3A/M3B catalytic" evidence="8">
    <location>
        <begin position="248"/>
        <end position="694"/>
    </location>
</feature>
<sequence>MVIASLLVGCNNETKKEEAVDLKNPLLAKYETNFEVPPFDLIKDEHFRPAFKEALKVHEAEIDSILKIDEPATFANTILALENAGQLLNRVSTVFYNLNSANTNDTIQAIAKDLAPVMSAHRDEINLNPELFKRVKTVYDQRANAGLDAEDQKLLEETYKGFVRSGANLKDEDKEKLKKINAELSVLSTQYGQNLLAETNAFEMVVDKEEDLAGLPKELKAAAAAEAKTKGKEGKWVFTLQNPSVMPFLQYADNRELRKKIWDAYQLRGNNNNDFDTKEILVKIANLRLDKAKLLGYSSHAAYILEESMAENPANVNALLNKIWTPALAKAKTEAADIQKEIDAAKDTFNVAPYDWRYYQEKIRQKRYALNEEEIKPYFSLTDVREGAFATANKLWGISFVALNNVPVYHPEVEVYEVRDKDGSHLGLLYADFFPRASKRSGAWMTSYRSQGRENGKRVAPVISIVCNFTKPVGDSPALLTFDEATTLFHEFGHALHGLFSNVKYKSLAGTSVPRDFVELPSQIMENWAADPEVLKTYAKHFQTKEAIPDALIEKMQKAGTFDQGFATVEYLAASMLDMNYHSATAPIKAKANEFEKSAMDKIGLIDAIIPRYRSSYFQHIFSGGYSAGYYSYIWSEVLDSDAFAAFKEKGLYDQNTAASFRSNILERGGTGNPAEMYRKFRGADPDPIHLMKKRGLN</sequence>
<comment type="cofactor">
    <cofactor evidence="7">
        <name>Zn(2+)</name>
        <dbReference type="ChEBI" id="CHEBI:29105"/>
    </cofactor>
    <text evidence="7">Binds 1 zinc ion.</text>
</comment>
<keyword evidence="6 7" id="KW-0482">Metalloprotease</keyword>
<dbReference type="EMBL" id="BJXH01000002">
    <property type="protein sequence ID" value="GEM67013.1"/>
    <property type="molecule type" value="Genomic_DNA"/>
</dbReference>
<reference evidence="9 10" key="1">
    <citation type="submission" date="2019-07" db="EMBL/GenBank/DDBJ databases">
        <title>Whole genome shotgun sequence of Sphingobacterium mizutaii NBRC 14946.</title>
        <authorList>
            <person name="Hosoyama A."/>
            <person name="Uohara A."/>
            <person name="Ohji S."/>
            <person name="Ichikawa N."/>
        </authorList>
    </citation>
    <scope>NUCLEOTIDE SEQUENCE [LARGE SCALE GENOMIC DNA]</scope>
    <source>
        <strain evidence="9 10">NBRC 14946</strain>
    </source>
</reference>
<proteinExistence type="inferred from homology"/>
<dbReference type="InterPro" id="IPR024077">
    <property type="entry name" value="Neurolysin/TOP_dom2"/>
</dbReference>
<evidence type="ECO:0000256" key="7">
    <source>
        <dbReference type="RuleBase" id="RU003435"/>
    </source>
</evidence>
<dbReference type="SUPFAM" id="SSF55486">
    <property type="entry name" value="Metalloproteases ('zincins'), catalytic domain"/>
    <property type="match status" value="1"/>
</dbReference>
<evidence type="ECO:0000256" key="3">
    <source>
        <dbReference type="ARBA" id="ARBA00022723"/>
    </source>
</evidence>
<dbReference type="CDD" id="cd06456">
    <property type="entry name" value="M3A_DCP"/>
    <property type="match status" value="1"/>
</dbReference>
<evidence type="ECO:0000256" key="2">
    <source>
        <dbReference type="ARBA" id="ARBA00022670"/>
    </source>
</evidence>
<comment type="similarity">
    <text evidence="1 7">Belongs to the peptidase M3 family.</text>
</comment>
<dbReference type="Pfam" id="PF01432">
    <property type="entry name" value="Peptidase_M3"/>
    <property type="match status" value="1"/>
</dbReference>
<dbReference type="InterPro" id="IPR001567">
    <property type="entry name" value="Pept_M3A_M3B_dom"/>
</dbReference>
<evidence type="ECO:0000313" key="9">
    <source>
        <dbReference type="EMBL" id="GEM67013.1"/>
    </source>
</evidence>
<dbReference type="Gene3D" id="3.40.390.10">
    <property type="entry name" value="Collagenase (Catalytic Domain)"/>
    <property type="match status" value="1"/>
</dbReference>
<keyword evidence="3 7" id="KW-0479">Metal-binding</keyword>
<dbReference type="GO" id="GO:0004180">
    <property type="term" value="F:carboxypeptidase activity"/>
    <property type="evidence" value="ECO:0007669"/>
    <property type="project" value="UniProtKB-KW"/>
</dbReference>
<protein>
    <submittedName>
        <fullName evidence="9">Dipeptidyl carboxypeptidase II</fullName>
    </submittedName>
</protein>
<evidence type="ECO:0000256" key="5">
    <source>
        <dbReference type="ARBA" id="ARBA00022833"/>
    </source>
</evidence>
<accession>A0ABQ0VZF4</accession>
<organism evidence="9 10">
    <name type="scientific">Sphingobacterium mizutaii NBRC 14946 = DSM 11724</name>
    <dbReference type="NCBI Taxonomy" id="1220576"/>
    <lineage>
        <taxon>Bacteria</taxon>
        <taxon>Pseudomonadati</taxon>
        <taxon>Bacteroidota</taxon>
        <taxon>Sphingobacteriia</taxon>
        <taxon>Sphingobacteriales</taxon>
        <taxon>Sphingobacteriaceae</taxon>
        <taxon>Sphingobacterium</taxon>
    </lineage>
</organism>
<keyword evidence="10" id="KW-1185">Reference proteome</keyword>
<evidence type="ECO:0000256" key="6">
    <source>
        <dbReference type="ARBA" id="ARBA00023049"/>
    </source>
</evidence>
<comment type="caution">
    <text evidence="9">The sequence shown here is derived from an EMBL/GenBank/DDBJ whole genome shotgun (WGS) entry which is preliminary data.</text>
</comment>
<keyword evidence="5 7" id="KW-0862">Zinc</keyword>
<keyword evidence="2 7" id="KW-0645">Protease</keyword>
<dbReference type="InterPro" id="IPR024079">
    <property type="entry name" value="MetalloPept_cat_dom_sf"/>
</dbReference>
<evidence type="ECO:0000259" key="8">
    <source>
        <dbReference type="Pfam" id="PF01432"/>
    </source>
</evidence>
<dbReference type="Gene3D" id="1.10.1370.10">
    <property type="entry name" value="Neurolysin, domain 3"/>
    <property type="match status" value="1"/>
</dbReference>
<dbReference type="Gene3D" id="1.10.1370.40">
    <property type="match status" value="1"/>
</dbReference>
<dbReference type="PANTHER" id="PTHR43660:SF1">
    <property type="entry name" value="DIPEPTIDYL CARBOXYPEPTIDASE"/>
    <property type="match status" value="1"/>
</dbReference>
<dbReference type="InterPro" id="IPR034005">
    <property type="entry name" value="M3A_DCP"/>
</dbReference>
<gene>
    <name evidence="9" type="ORF">SMI01S_06190</name>
</gene>
<keyword evidence="9" id="KW-0121">Carboxypeptidase</keyword>
<keyword evidence="4 7" id="KW-0378">Hydrolase</keyword>
<dbReference type="Proteomes" id="UP000321676">
    <property type="component" value="Unassembled WGS sequence"/>
</dbReference>
<dbReference type="InterPro" id="IPR045090">
    <property type="entry name" value="Pept_M3A_M3B"/>
</dbReference>
<evidence type="ECO:0000313" key="10">
    <source>
        <dbReference type="Proteomes" id="UP000321676"/>
    </source>
</evidence>
<name>A0ABQ0VZF4_9SPHI</name>
<dbReference type="PANTHER" id="PTHR43660">
    <property type="entry name" value="DIPEPTIDYL CARBOXYPEPTIDASE"/>
    <property type="match status" value="1"/>
</dbReference>
<evidence type="ECO:0000256" key="1">
    <source>
        <dbReference type="ARBA" id="ARBA00006040"/>
    </source>
</evidence>